<comment type="caution">
    <text evidence="1">The sequence shown here is derived from an EMBL/GenBank/DDBJ whole genome shotgun (WGS) entry which is preliminary data.</text>
</comment>
<evidence type="ECO:0000313" key="2">
    <source>
        <dbReference type="Proteomes" id="UP000019249"/>
    </source>
</evidence>
<proteinExistence type="predicted"/>
<protein>
    <submittedName>
        <fullName evidence="1">Gp10 protein</fullName>
    </submittedName>
</protein>
<dbReference type="RefSeq" id="WP_036096073.1">
    <property type="nucleotide sequence ID" value="NZ_AODF01000003.1"/>
</dbReference>
<sequence length="130" mass="15324">MIDILDEVYELFTADELIQGICEDRIKFYSVPESLNTKQTFMRISLLEPPREDVYKSDSPSVERVSLQIDVEGSERKKIKVVQSRVRNILEKINIKQEMGGLDAYFDETKRFVDSRRYSGLPFNLYKEEY</sequence>
<reference evidence="1 2" key="1">
    <citation type="journal article" date="2014" name="Int. J. Syst. Evol. Microbiol.">
        <title>Listeria floridensis sp. nov., Listeria aquatica sp. nov., Listeria cornellensis sp. nov., Listeria riparia sp. nov. and Listeria grandensis sp. nov., from agricultural and natural environments.</title>
        <authorList>
            <person name="den Bakker H.C."/>
            <person name="Warchocki S."/>
            <person name="Wright E.M."/>
            <person name="Allred A.F."/>
            <person name="Ahlstrom C."/>
            <person name="Manuel C.S."/>
            <person name="Stasiewicz M.J."/>
            <person name="Burrell A."/>
            <person name="Roof S."/>
            <person name="Strawn L."/>
            <person name="Fortes E.D."/>
            <person name="Nightingale K.K."/>
            <person name="Kephart D."/>
            <person name="Wiedmann M."/>
        </authorList>
    </citation>
    <scope>NUCLEOTIDE SEQUENCE [LARGE SCALE GENOMIC DNA]</scope>
    <source>
        <strain evidence="1 2">FSL S10-1187</strain>
    </source>
</reference>
<accession>A0ABN0RI24</accession>
<evidence type="ECO:0000313" key="1">
    <source>
        <dbReference type="EMBL" id="EUJ33522.1"/>
    </source>
</evidence>
<keyword evidence="2" id="KW-1185">Reference proteome</keyword>
<name>A0ABN0RI24_9LIST</name>
<dbReference type="EMBL" id="AODF01000003">
    <property type="protein sequence ID" value="EUJ33522.1"/>
    <property type="molecule type" value="Genomic_DNA"/>
</dbReference>
<dbReference type="Proteomes" id="UP000019249">
    <property type="component" value="Unassembled WGS sequence"/>
</dbReference>
<organism evidence="1 2">
    <name type="scientific">Listeria floridensis FSL S10-1187</name>
    <dbReference type="NCBI Taxonomy" id="1265817"/>
    <lineage>
        <taxon>Bacteria</taxon>
        <taxon>Bacillati</taxon>
        <taxon>Bacillota</taxon>
        <taxon>Bacilli</taxon>
        <taxon>Bacillales</taxon>
        <taxon>Listeriaceae</taxon>
        <taxon>Listeria</taxon>
    </lineage>
</organism>
<gene>
    <name evidence="1" type="ORF">MFLO_02438</name>
</gene>